<dbReference type="GO" id="GO:0016791">
    <property type="term" value="F:phosphatase activity"/>
    <property type="evidence" value="ECO:0007669"/>
    <property type="project" value="InterPro"/>
</dbReference>
<gene>
    <name evidence="3" type="ORF">PNOK_0923900</name>
</gene>
<keyword evidence="1" id="KW-0378">Hydrolase</keyword>
<dbReference type="InterPro" id="IPR036412">
    <property type="entry name" value="HAD-like_sf"/>
</dbReference>
<dbReference type="Pfam" id="PF12710">
    <property type="entry name" value="HAD"/>
    <property type="match status" value="1"/>
</dbReference>
<dbReference type="PANTHER" id="PTHR28181">
    <property type="entry name" value="UPF0655 PROTEIN YCR015C"/>
    <property type="match status" value="1"/>
</dbReference>
<comment type="caution">
    <text evidence="3">The sequence shown here is derived from an EMBL/GenBank/DDBJ whole genome shotgun (WGS) entry which is preliminary data.</text>
</comment>
<evidence type="ECO:0000256" key="2">
    <source>
        <dbReference type="SAM" id="MobiDB-lite"/>
    </source>
</evidence>
<dbReference type="PANTHER" id="PTHR28181:SF2">
    <property type="entry name" value="PHOSPHORIC MONOESTER HYDROLASE"/>
    <property type="match status" value="1"/>
</dbReference>
<dbReference type="EMBL" id="NBII01000010">
    <property type="protein sequence ID" value="PAV15475.1"/>
    <property type="molecule type" value="Genomic_DNA"/>
</dbReference>
<keyword evidence="4" id="KW-1185">Reference proteome</keyword>
<dbReference type="OrthoDB" id="10014216at2759"/>
<proteinExistence type="predicted"/>
<dbReference type="InterPro" id="IPR006384">
    <property type="entry name" value="HAD_hydro_PyrdxlP_Pase-like"/>
</dbReference>
<name>A0A286U7C2_9AGAM</name>
<dbReference type="STRING" id="2282107.A0A286U7C2"/>
<protein>
    <submittedName>
        <fullName evidence="3">2,3-diketo-5-methylthio-1-phosphopentane phosphatase</fullName>
    </submittedName>
</protein>
<dbReference type="Gene3D" id="3.40.50.1000">
    <property type="entry name" value="HAD superfamily/HAD-like"/>
    <property type="match status" value="1"/>
</dbReference>
<dbReference type="NCBIfam" id="TIGR01488">
    <property type="entry name" value="HAD-SF-IB"/>
    <property type="match status" value="1"/>
</dbReference>
<accession>A0A286U7C2</accession>
<dbReference type="NCBIfam" id="TIGR01489">
    <property type="entry name" value="DKMTPPase-SF"/>
    <property type="match status" value="1"/>
</dbReference>
<dbReference type="InParanoid" id="A0A286U7C2"/>
<dbReference type="InterPro" id="IPR023214">
    <property type="entry name" value="HAD_sf"/>
</dbReference>
<organism evidence="3 4">
    <name type="scientific">Pyrrhoderma noxium</name>
    <dbReference type="NCBI Taxonomy" id="2282107"/>
    <lineage>
        <taxon>Eukaryota</taxon>
        <taxon>Fungi</taxon>
        <taxon>Dikarya</taxon>
        <taxon>Basidiomycota</taxon>
        <taxon>Agaricomycotina</taxon>
        <taxon>Agaricomycetes</taxon>
        <taxon>Hymenochaetales</taxon>
        <taxon>Hymenochaetaceae</taxon>
        <taxon>Pyrrhoderma</taxon>
    </lineage>
</organism>
<dbReference type="InterPro" id="IPR050849">
    <property type="entry name" value="HAD-like_hydrolase_phosphatase"/>
</dbReference>
<feature type="compositionally biased region" description="Polar residues" evidence="2">
    <location>
        <begin position="414"/>
        <end position="436"/>
    </location>
</feature>
<evidence type="ECO:0000313" key="3">
    <source>
        <dbReference type="EMBL" id="PAV15475.1"/>
    </source>
</evidence>
<reference evidence="3 4" key="1">
    <citation type="journal article" date="2017" name="Mol. Ecol.">
        <title>Comparative and population genomic landscape of Phellinus noxius: A hypervariable fungus causing root rot in trees.</title>
        <authorList>
            <person name="Chung C.L."/>
            <person name="Lee T.J."/>
            <person name="Akiba M."/>
            <person name="Lee H.H."/>
            <person name="Kuo T.H."/>
            <person name="Liu D."/>
            <person name="Ke H.M."/>
            <person name="Yokoi T."/>
            <person name="Roa M.B."/>
            <person name="Lu M.J."/>
            <person name="Chang Y.Y."/>
            <person name="Ann P.J."/>
            <person name="Tsai J.N."/>
            <person name="Chen C.Y."/>
            <person name="Tzean S.S."/>
            <person name="Ota Y."/>
            <person name="Hattori T."/>
            <person name="Sahashi N."/>
            <person name="Liou R.F."/>
            <person name="Kikuchi T."/>
            <person name="Tsai I.J."/>
        </authorList>
    </citation>
    <scope>NUCLEOTIDE SEQUENCE [LARGE SCALE GENOMIC DNA]</scope>
    <source>
        <strain evidence="3 4">FFPRI411160</strain>
    </source>
</reference>
<dbReference type="Gene3D" id="3.90.1470.20">
    <property type="match status" value="1"/>
</dbReference>
<dbReference type="AlphaFoldDB" id="A0A286U7C2"/>
<evidence type="ECO:0000256" key="1">
    <source>
        <dbReference type="ARBA" id="ARBA00022801"/>
    </source>
</evidence>
<dbReference type="Proteomes" id="UP000217199">
    <property type="component" value="Unassembled WGS sequence"/>
</dbReference>
<dbReference type="SUPFAM" id="SSF56784">
    <property type="entry name" value="HAD-like"/>
    <property type="match status" value="1"/>
</dbReference>
<feature type="region of interest" description="Disordered" evidence="2">
    <location>
        <begin position="414"/>
        <end position="437"/>
    </location>
</feature>
<sequence>MSSEEAPKSTLPYPPLHQDKKFVVLSDWDGTITTYDSNDYMTDNLGFGKQKRRDGNLEILSGRVTFRDAFKEMLDSVAEKHTFEECKEILKNNIHLDPGFKDFFQFCKANDIPVVIVSSGMEPLIRAVLSKLLGEEDAATIDIVANQVNLLPDGKWEIKYRHPSSGFGHDKSQAILPYRKLANAPTLFFFGDGVSDMSAARHADVLFVKLKADNENDLHEYCKRENIPHVLFSDFSHALGAIKSIVSGEKTKEEKTWGRQDHICFSRDTKFYTALIRWEVFFCRVTGTFECYYQFPDLHKCIPITRRWYSRSNLRHQNLWKWISWCSIPGCVGTGFPFLLLACCVGFLGGSRRATYLHSSEYGDAHNSSRPGGVLVTVPFSSSTQNSTFHLISDNSTAISLVKSIADACSSNLNSNSTGSQSITAYDPNSNNTSNPKPEEAVQYYRASSIVLTLDGYNDTTALSQNASTNTVDTPLPSWVDLNLLSCLNSTIGESAPLVDAQETIASAAHDIPIPVTLWLLIGAILAAQF</sequence>
<evidence type="ECO:0000313" key="4">
    <source>
        <dbReference type="Proteomes" id="UP000217199"/>
    </source>
</evidence>